<dbReference type="Proteomes" id="UP000628017">
    <property type="component" value="Unassembled WGS sequence"/>
</dbReference>
<evidence type="ECO:0000256" key="2">
    <source>
        <dbReference type="ARBA" id="ARBA00022723"/>
    </source>
</evidence>
<reference evidence="6" key="1">
    <citation type="journal article" date="2014" name="Int. J. Syst. Evol. Microbiol.">
        <title>Complete genome sequence of Corynebacterium casei LMG S-19264T (=DSM 44701T), isolated from a smear-ripened cheese.</title>
        <authorList>
            <consortium name="US DOE Joint Genome Institute (JGI-PGF)"/>
            <person name="Walter F."/>
            <person name="Albersmeier A."/>
            <person name="Kalinowski J."/>
            <person name="Ruckert C."/>
        </authorList>
    </citation>
    <scope>NUCLEOTIDE SEQUENCE</scope>
    <source>
        <strain evidence="6">CGMCC 1.15880</strain>
    </source>
</reference>
<dbReference type="Gene3D" id="2.102.10.10">
    <property type="entry name" value="Rieske [2Fe-2S] iron-sulphur domain"/>
    <property type="match status" value="1"/>
</dbReference>
<evidence type="ECO:0000313" key="7">
    <source>
        <dbReference type="Proteomes" id="UP000628017"/>
    </source>
</evidence>
<keyword evidence="2" id="KW-0479">Metal-binding</keyword>
<accession>A0A916VMZ1</accession>
<dbReference type="PROSITE" id="PS51296">
    <property type="entry name" value="RIESKE"/>
    <property type="match status" value="1"/>
</dbReference>
<dbReference type="InterPro" id="IPR017941">
    <property type="entry name" value="Rieske_2Fe-2S"/>
</dbReference>
<keyword evidence="7" id="KW-1185">Reference proteome</keyword>
<sequence length="117" mass="12112">MTLDWTDFPDAPASGTPLCDDTALGLGVTALTLGEFPVLVVKDGGGTRAFVNACPHQFLPLDSRGDVLGADGTRLICTNHDAVFDARTGQGVAGFGLNCALSPVPIRLSGQQWVVGE</sequence>
<evidence type="ECO:0000256" key="1">
    <source>
        <dbReference type="ARBA" id="ARBA00022714"/>
    </source>
</evidence>
<keyword evidence="4" id="KW-0411">Iron-sulfur</keyword>
<reference evidence="6" key="2">
    <citation type="submission" date="2020-09" db="EMBL/GenBank/DDBJ databases">
        <authorList>
            <person name="Sun Q."/>
            <person name="Zhou Y."/>
        </authorList>
    </citation>
    <scope>NUCLEOTIDE SEQUENCE</scope>
    <source>
        <strain evidence="6">CGMCC 1.15880</strain>
    </source>
</reference>
<keyword evidence="3" id="KW-0408">Iron</keyword>
<comment type="caution">
    <text evidence="6">The sequence shown here is derived from an EMBL/GenBank/DDBJ whole genome shotgun (WGS) entry which is preliminary data.</text>
</comment>
<dbReference type="Pfam" id="PF00355">
    <property type="entry name" value="Rieske"/>
    <property type="match status" value="1"/>
</dbReference>
<keyword evidence="1" id="KW-0001">2Fe-2S</keyword>
<dbReference type="SUPFAM" id="SSF50022">
    <property type="entry name" value="ISP domain"/>
    <property type="match status" value="1"/>
</dbReference>
<dbReference type="CDD" id="cd03467">
    <property type="entry name" value="Rieske"/>
    <property type="match status" value="1"/>
</dbReference>
<name>A0A916VMZ1_9RHOB</name>
<gene>
    <name evidence="6" type="ORF">GCM10011498_04180</name>
</gene>
<evidence type="ECO:0000256" key="4">
    <source>
        <dbReference type="ARBA" id="ARBA00023014"/>
    </source>
</evidence>
<evidence type="ECO:0000313" key="6">
    <source>
        <dbReference type="EMBL" id="GGA07492.1"/>
    </source>
</evidence>
<proteinExistence type="predicted"/>
<feature type="domain" description="Rieske" evidence="5">
    <location>
        <begin position="15"/>
        <end position="115"/>
    </location>
</feature>
<dbReference type="GO" id="GO:0051537">
    <property type="term" value="F:2 iron, 2 sulfur cluster binding"/>
    <property type="evidence" value="ECO:0007669"/>
    <property type="project" value="UniProtKB-KW"/>
</dbReference>
<dbReference type="GO" id="GO:0046872">
    <property type="term" value="F:metal ion binding"/>
    <property type="evidence" value="ECO:0007669"/>
    <property type="project" value="UniProtKB-KW"/>
</dbReference>
<dbReference type="EMBL" id="BMKA01000001">
    <property type="protein sequence ID" value="GGA07492.1"/>
    <property type="molecule type" value="Genomic_DNA"/>
</dbReference>
<evidence type="ECO:0000259" key="5">
    <source>
        <dbReference type="PROSITE" id="PS51296"/>
    </source>
</evidence>
<protein>
    <recommendedName>
        <fullName evidence="5">Rieske domain-containing protein</fullName>
    </recommendedName>
</protein>
<dbReference type="RefSeq" id="WP_188670442.1">
    <property type="nucleotide sequence ID" value="NZ_BMKA01000001.1"/>
</dbReference>
<organism evidence="6 7">
    <name type="scientific">Neptunicoccus cionae</name>
    <dbReference type="NCBI Taxonomy" id="2035344"/>
    <lineage>
        <taxon>Bacteria</taxon>
        <taxon>Pseudomonadati</taxon>
        <taxon>Pseudomonadota</taxon>
        <taxon>Alphaproteobacteria</taxon>
        <taxon>Rhodobacterales</taxon>
        <taxon>Paracoccaceae</taxon>
        <taxon>Neptunicoccus</taxon>
    </lineage>
</organism>
<evidence type="ECO:0000256" key="3">
    <source>
        <dbReference type="ARBA" id="ARBA00023004"/>
    </source>
</evidence>
<dbReference type="AlphaFoldDB" id="A0A916VMZ1"/>
<dbReference type="InterPro" id="IPR036922">
    <property type="entry name" value="Rieske_2Fe-2S_sf"/>
</dbReference>